<name>A0ABW4R0E5_9BACT</name>
<comment type="caution">
    <text evidence="1">The sequence shown here is derived from an EMBL/GenBank/DDBJ whole genome shotgun (WGS) entry which is preliminary data.</text>
</comment>
<organism evidence="1 2">
    <name type="scientific">Hymenobacter bucti</name>
    <dbReference type="NCBI Taxonomy" id="1844114"/>
    <lineage>
        <taxon>Bacteria</taxon>
        <taxon>Pseudomonadati</taxon>
        <taxon>Bacteroidota</taxon>
        <taxon>Cytophagia</taxon>
        <taxon>Cytophagales</taxon>
        <taxon>Hymenobacteraceae</taxon>
        <taxon>Hymenobacter</taxon>
    </lineage>
</organism>
<dbReference type="EMBL" id="JBHUFD010000018">
    <property type="protein sequence ID" value="MFD1874735.1"/>
    <property type="molecule type" value="Genomic_DNA"/>
</dbReference>
<dbReference type="RefSeq" id="WP_382316799.1">
    <property type="nucleotide sequence ID" value="NZ_JBHUFD010000018.1"/>
</dbReference>
<keyword evidence="2" id="KW-1185">Reference proteome</keyword>
<proteinExistence type="predicted"/>
<reference evidence="2" key="1">
    <citation type="journal article" date="2019" name="Int. J. Syst. Evol. Microbiol.">
        <title>The Global Catalogue of Microorganisms (GCM) 10K type strain sequencing project: providing services to taxonomists for standard genome sequencing and annotation.</title>
        <authorList>
            <consortium name="The Broad Institute Genomics Platform"/>
            <consortium name="The Broad Institute Genome Sequencing Center for Infectious Disease"/>
            <person name="Wu L."/>
            <person name="Ma J."/>
        </authorList>
    </citation>
    <scope>NUCLEOTIDE SEQUENCE [LARGE SCALE GENOMIC DNA]</scope>
    <source>
        <strain evidence="2">CGMCC 1.15795</strain>
    </source>
</reference>
<evidence type="ECO:0008006" key="3">
    <source>
        <dbReference type="Google" id="ProtNLM"/>
    </source>
</evidence>
<protein>
    <recommendedName>
        <fullName evidence="3">STAS domain-containing protein</fullName>
    </recommendedName>
</protein>
<dbReference type="Proteomes" id="UP001597197">
    <property type="component" value="Unassembled WGS sequence"/>
</dbReference>
<evidence type="ECO:0000313" key="1">
    <source>
        <dbReference type="EMBL" id="MFD1874735.1"/>
    </source>
</evidence>
<gene>
    <name evidence="1" type="ORF">ACFSDX_20020</name>
</gene>
<sequence length="135" mass="14846">MPAPVISTVFANAVGTLEAHPQGYAIVRYHAVTVEIPALHELLTHLGQLLLRRGWRKVLIDSRALAVFRQEVKDWVRANWIAPLIARPPDLVLATLLPANVFTRLALLELQLGSGNGNQNHNFADEAAAHAYLCS</sequence>
<accession>A0ABW4R0E5</accession>
<evidence type="ECO:0000313" key="2">
    <source>
        <dbReference type="Proteomes" id="UP001597197"/>
    </source>
</evidence>